<organism evidence="7">
    <name type="scientific">marine sediment metagenome</name>
    <dbReference type="NCBI Taxonomy" id="412755"/>
    <lineage>
        <taxon>unclassified sequences</taxon>
        <taxon>metagenomes</taxon>
        <taxon>ecological metagenomes</taxon>
    </lineage>
</organism>
<evidence type="ECO:0000256" key="3">
    <source>
        <dbReference type="ARBA" id="ARBA00022989"/>
    </source>
</evidence>
<dbReference type="EMBL" id="LAZR01000002">
    <property type="protein sequence ID" value="KKO11477.1"/>
    <property type="molecule type" value="Genomic_DNA"/>
</dbReference>
<keyword evidence="2 5" id="KW-0812">Transmembrane</keyword>
<evidence type="ECO:0000313" key="7">
    <source>
        <dbReference type="EMBL" id="KKO11477.1"/>
    </source>
</evidence>
<feature type="transmembrane region" description="Helical" evidence="5">
    <location>
        <begin position="112"/>
        <end position="144"/>
    </location>
</feature>
<evidence type="ECO:0000256" key="1">
    <source>
        <dbReference type="ARBA" id="ARBA00004141"/>
    </source>
</evidence>
<feature type="domain" description="NnrU" evidence="6">
    <location>
        <begin position="3"/>
        <end position="189"/>
    </location>
</feature>
<protein>
    <recommendedName>
        <fullName evidence="6">NnrU domain-containing protein</fullName>
    </recommendedName>
</protein>
<feature type="transmembrane region" description="Helical" evidence="5">
    <location>
        <begin position="71"/>
        <end position="92"/>
    </location>
</feature>
<evidence type="ECO:0000259" key="6">
    <source>
        <dbReference type="Pfam" id="PF07298"/>
    </source>
</evidence>
<dbReference type="InterPro" id="IPR009915">
    <property type="entry name" value="NnrU_dom"/>
</dbReference>
<sequence length="191" mass="20461">MALLIAGLLLFLGMHTTGILADDWRQGIIRKRGAGTWKLLYSAVSIAGFILIVIGYGAARTDPVFLWAAPVWARHLAMPLTLIAFILLAATYVPNNRIKAKLGHPMLAAVKIWAFAHLLANGTLADVLLFGSFLAWAIVGFVVLRRRDRSNGVTRTGALKGDAITLVAGVIAWAVFAMALHTALIGVSPLP</sequence>
<dbReference type="Pfam" id="PF07298">
    <property type="entry name" value="NnrU"/>
    <property type="match status" value="1"/>
</dbReference>
<comment type="subcellular location">
    <subcellularLocation>
        <location evidence="1">Membrane</location>
        <topology evidence="1">Multi-pass membrane protein</topology>
    </subcellularLocation>
</comment>
<keyword evidence="3 5" id="KW-1133">Transmembrane helix</keyword>
<evidence type="ECO:0000256" key="2">
    <source>
        <dbReference type="ARBA" id="ARBA00022692"/>
    </source>
</evidence>
<accession>A0A0F9YGT3</accession>
<evidence type="ECO:0000256" key="4">
    <source>
        <dbReference type="ARBA" id="ARBA00023136"/>
    </source>
</evidence>
<proteinExistence type="predicted"/>
<feature type="transmembrane region" description="Helical" evidence="5">
    <location>
        <begin position="164"/>
        <end position="187"/>
    </location>
</feature>
<reference evidence="7" key="1">
    <citation type="journal article" date="2015" name="Nature">
        <title>Complex archaea that bridge the gap between prokaryotes and eukaryotes.</title>
        <authorList>
            <person name="Spang A."/>
            <person name="Saw J.H."/>
            <person name="Jorgensen S.L."/>
            <person name="Zaremba-Niedzwiedzka K."/>
            <person name="Martijn J."/>
            <person name="Lind A.E."/>
            <person name="van Eijk R."/>
            <person name="Schleper C."/>
            <person name="Guy L."/>
            <person name="Ettema T.J."/>
        </authorList>
    </citation>
    <scope>NUCLEOTIDE SEQUENCE</scope>
</reference>
<dbReference type="GO" id="GO:0016020">
    <property type="term" value="C:membrane"/>
    <property type="evidence" value="ECO:0007669"/>
    <property type="project" value="UniProtKB-SubCell"/>
</dbReference>
<comment type="caution">
    <text evidence="7">The sequence shown here is derived from an EMBL/GenBank/DDBJ whole genome shotgun (WGS) entry which is preliminary data.</text>
</comment>
<dbReference type="AlphaFoldDB" id="A0A0F9YGT3"/>
<name>A0A0F9YGT3_9ZZZZ</name>
<feature type="transmembrane region" description="Helical" evidence="5">
    <location>
        <begin position="37"/>
        <end position="59"/>
    </location>
</feature>
<keyword evidence="4 5" id="KW-0472">Membrane</keyword>
<evidence type="ECO:0000256" key="5">
    <source>
        <dbReference type="SAM" id="Phobius"/>
    </source>
</evidence>
<gene>
    <name evidence="7" type="ORF">LCGC14_0009700</name>
</gene>